<dbReference type="Gene3D" id="2.60.40.790">
    <property type="match status" value="1"/>
</dbReference>
<evidence type="ECO:0000256" key="7">
    <source>
        <dbReference type="ARBA" id="ARBA00022806"/>
    </source>
</evidence>
<dbReference type="GO" id="GO:0005524">
    <property type="term" value="F:ATP binding"/>
    <property type="evidence" value="ECO:0007669"/>
    <property type="project" value="UniProtKB-KW"/>
</dbReference>
<dbReference type="SUPFAM" id="SSF52540">
    <property type="entry name" value="P-loop containing nucleoside triphosphate hydrolases"/>
    <property type="match status" value="2"/>
</dbReference>
<keyword evidence="6" id="KW-0378">Hydrolase</keyword>
<dbReference type="SUPFAM" id="SSF49764">
    <property type="entry name" value="HSP20-like chaperones"/>
    <property type="match status" value="1"/>
</dbReference>
<dbReference type="PANTHER" id="PTHR22655:SF2">
    <property type="entry name" value="ATP-DEPENDENT RNA HELICASE TDRD12-RELATED"/>
    <property type="match status" value="1"/>
</dbReference>
<evidence type="ECO:0000259" key="14">
    <source>
        <dbReference type="PROSITE" id="PS50304"/>
    </source>
</evidence>
<evidence type="ECO:0000256" key="13">
    <source>
        <dbReference type="SAM" id="MobiDB-lite"/>
    </source>
</evidence>
<evidence type="ECO:0000256" key="5">
    <source>
        <dbReference type="ARBA" id="ARBA00022782"/>
    </source>
</evidence>
<protein>
    <recommendedName>
        <fullName evidence="1">RNA helicase</fullName>
        <ecNumber evidence="1">3.6.4.13</ecNumber>
    </recommendedName>
</protein>
<dbReference type="Gene3D" id="2.30.30.140">
    <property type="match status" value="3"/>
</dbReference>
<feature type="domain" description="Tudor" evidence="14">
    <location>
        <begin position="1341"/>
        <end position="1401"/>
    </location>
</feature>
<feature type="domain" description="CS" evidence="15">
    <location>
        <begin position="1639"/>
        <end position="1727"/>
    </location>
</feature>
<feature type="compositionally biased region" description="Polar residues" evidence="13">
    <location>
        <begin position="237"/>
        <end position="256"/>
    </location>
</feature>
<dbReference type="CDD" id="cd20435">
    <property type="entry name" value="Tudor_TDRD12_rpt2"/>
    <property type="match status" value="1"/>
</dbReference>
<accession>A0A336MK36</accession>
<evidence type="ECO:0000256" key="8">
    <source>
        <dbReference type="ARBA" id="ARBA00022840"/>
    </source>
</evidence>
<dbReference type="GO" id="GO:0031047">
    <property type="term" value="P:regulatory ncRNA-mediated gene silencing"/>
    <property type="evidence" value="ECO:0007669"/>
    <property type="project" value="UniProtKB-KW"/>
</dbReference>
<reference evidence="16" key="1">
    <citation type="submission" date="2018-04" db="EMBL/GenBank/DDBJ databases">
        <authorList>
            <person name="Go L.Y."/>
            <person name="Mitchell J.A."/>
        </authorList>
    </citation>
    <scope>NUCLEOTIDE SEQUENCE</scope>
    <source>
        <tissue evidence="16">Whole organism</tissue>
    </source>
</reference>
<dbReference type="Gene3D" id="3.40.50.300">
    <property type="entry name" value="P-loop containing nucleotide triphosphate hydrolases"/>
    <property type="match status" value="2"/>
</dbReference>
<organism evidence="17">
    <name type="scientific">Culicoides sonorensis</name>
    <name type="common">Biting midge</name>
    <dbReference type="NCBI Taxonomy" id="179676"/>
    <lineage>
        <taxon>Eukaryota</taxon>
        <taxon>Metazoa</taxon>
        <taxon>Ecdysozoa</taxon>
        <taxon>Arthropoda</taxon>
        <taxon>Hexapoda</taxon>
        <taxon>Insecta</taxon>
        <taxon>Pterygota</taxon>
        <taxon>Neoptera</taxon>
        <taxon>Endopterygota</taxon>
        <taxon>Diptera</taxon>
        <taxon>Nematocera</taxon>
        <taxon>Chironomoidea</taxon>
        <taxon>Ceratopogonidae</taxon>
        <taxon>Ceratopogoninae</taxon>
        <taxon>Culicoides</taxon>
        <taxon>Monoculicoides</taxon>
    </lineage>
</organism>
<feature type="compositionally biased region" description="Low complexity" evidence="13">
    <location>
        <begin position="270"/>
        <end position="280"/>
    </location>
</feature>
<dbReference type="InterPro" id="IPR008978">
    <property type="entry name" value="HSP20-like_chaperone"/>
</dbReference>
<keyword evidence="3" id="KW-0677">Repeat</keyword>
<sequence length="1802" mass="207728">MDDPDFIYSCYINPHLIWIRNSRETTEFIDFEHKLDQFYKENFKELRDEIFRPKVNDLVAYIDRVHSKWYRAVIDCRFDLGNDNYTYYLWLIDYGFPVQTTKTNIYKLEKCFYTPESFEKVFKVGLANVLPCKEEYDFLNEKTQIEISDQWDADTVLKLQKIFETSTGIEYFEKFQFKDQSFGEIKIHTHTGKILDLAKVLTKSPKATEIKDNDDFLIKLKLIETINIERYQDNNRQSIKSPNVTSTKNSFHVPSSQKDKNLKKAHKKLSQSINSESSSSKTTDLEDDTNEMPLLVTSSSYETETSTRDNENHEVNSTQSSTEERSDTDSVSSKSSSNKLSKILEKLKREKIKEDEEKSVDVGYPSKTNDLDTEYSGLMPSCYSQILAQEDRLKKHNYFSRPAKNAGSSDENQIKSEKKMSKLDKIMALRDSKSKRSSKESSSVVSESSSTCSSSLRESNKRKMVLEASSTFETSDTKEIIVCKRNEKVRSEEDRSSRFLLQPLVLIHGKRPSQPVRSYKNVAFTPEVIETMETQMPRNEIRRLQAHVWPHVMHENSAVIVGSPGSGKTSTLIPAICSLLMRLYDDEELPDASGPVVIIIAAFADFVSEIGRAINMYLHYWNKRQENGKKIMFEESYGRHREQEIEANLLHGIGVLIATPPSLQRMIERNVQQNVPLFTKSRLKMLVVEDFDVVHNHYGKMICDQIQHFYVKNNDGNPTQLLITSSQWETQLLKYCHMGKNPALYIGNYIEASIYGGAQFRMSFAKKESKLFLVQKFVADDIYQEKRTVIICSTDEEVHEVCSHLRDIHVTYTSYTHDTDEAGRDQVLSWHEYNGKSLSVLVCSDDVLTDLSNLRNVQRLFHYSLPNSWSCFSFRFSVFFNVYHDFVKNIQRPDNYEPPFAQIVIDENSGCTLPRLIDFLKRVQAKIPPEVEEISQRILADREAEKKSTDLCPYFLHYAIEASKCPSANCRGRHAFLLRDKPTSRMPPHGALLKLKITCIHTPIHYSGQILAYRYLNERKWNAFQDIDQNVADLDLQIQLNTFYTVLANQKMHAPVTKGDICGWKETADTYRRVQVVEVLRTSSVAGAPQKVHIRLIDTGTLFYNISNSQLFILPESLINIPPRAVDIHHVGLVPFDGDMFWGRRAKGSLKYHIDKFIERKVQDTEKNSKNYYVKANVMFRVENHIWTKNLILCEPLIDEEIKELPIHKLLLRHHFAERDNDLTHLSALTEMAENLGLLNELTSPDYQPETLAPLSTTNSESISESIEPHCNLTSTNLKPRARSKWDYLDNSLLHPIVIYHLENPTEFALIRVDRVTKMTKLYEIINEFTSNPDNLKPIENPEIGDNCLIAFNESYIRGRIIEIGEDEDGPFVSVFSCDYGQITKYDATDVFETSNEIVEFMAYTAIMGSFYGITVYDGDDILDKMWKVIQKALKRGDVFAKVINLKENLDWLPGIYYYDLVIAAKDEENNVKILNQEFVAKGYAKYDQETGSKVQKLNPELFLKDLSEENKENDSEENWEEFVGTYKKTEATPMPSSTSTENDMESLAKITNDLFGGDDRKIDFDDEDMINMMKMFKLEHYIPTYQSSKAKMAVKENSIKSTASSDTGFSSGESIKTEELLNEPFSSESSFPFLINTSRQPEVFWQQNDVMVITSIHLGDNHEYHLEIRKSHMIFSHFIPNSEPHLLVINFFGLIHPKSASHQIRGLNLIIRLPKQILGVNWPRLHYEDDKFGNVKYNLDTMKILADDFEPNLISTKRVVPTDFDNEMEDDDDEDELNDDGSNDGNDSDENLDDPLFDGII</sequence>
<dbReference type="PROSITE" id="PS50304">
    <property type="entry name" value="TUDOR"/>
    <property type="match status" value="2"/>
</dbReference>
<keyword evidence="7" id="KW-0347">Helicase</keyword>
<dbReference type="CDD" id="cd20379">
    <property type="entry name" value="Tudor_dTUD-like"/>
    <property type="match status" value="1"/>
</dbReference>
<keyword evidence="10" id="KW-0943">RNA-mediated gene silencing</keyword>
<evidence type="ECO:0000256" key="11">
    <source>
        <dbReference type="ARBA" id="ARBA00023254"/>
    </source>
</evidence>
<feature type="compositionally biased region" description="Low complexity" evidence="13">
    <location>
        <begin position="440"/>
        <end position="457"/>
    </location>
</feature>
<dbReference type="OMA" id="KCFFVDQ"/>
<dbReference type="GO" id="GO:0042078">
    <property type="term" value="P:germ-line stem cell division"/>
    <property type="evidence" value="ECO:0007669"/>
    <property type="project" value="TreeGrafter"/>
</dbReference>
<dbReference type="InterPro" id="IPR035437">
    <property type="entry name" value="SNase_OB-fold_sf"/>
</dbReference>
<dbReference type="InterPro" id="IPR002999">
    <property type="entry name" value="Tudor"/>
</dbReference>
<evidence type="ECO:0000256" key="9">
    <source>
        <dbReference type="ARBA" id="ARBA00022871"/>
    </source>
</evidence>
<evidence type="ECO:0000313" key="17">
    <source>
        <dbReference type="EMBL" id="SSX30255.1"/>
    </source>
</evidence>
<dbReference type="EC" id="3.6.4.13" evidence="1"/>
<evidence type="ECO:0000256" key="4">
    <source>
        <dbReference type="ARBA" id="ARBA00022741"/>
    </source>
</evidence>
<dbReference type="PROSITE" id="PS51203">
    <property type="entry name" value="CS"/>
    <property type="match status" value="1"/>
</dbReference>
<dbReference type="SUPFAM" id="SSF63748">
    <property type="entry name" value="Tudor/PWWP/MBT"/>
    <property type="match status" value="3"/>
</dbReference>
<dbReference type="InterPro" id="IPR027417">
    <property type="entry name" value="P-loop_NTPase"/>
</dbReference>
<dbReference type="GO" id="GO:0051321">
    <property type="term" value="P:meiotic cell cycle"/>
    <property type="evidence" value="ECO:0007669"/>
    <property type="project" value="UniProtKB-KW"/>
</dbReference>
<dbReference type="Pfam" id="PF00567">
    <property type="entry name" value="TUDOR"/>
    <property type="match status" value="2"/>
</dbReference>
<feature type="compositionally biased region" description="Acidic residues" evidence="13">
    <location>
        <begin position="1765"/>
        <end position="1802"/>
    </location>
</feature>
<reference evidence="17" key="2">
    <citation type="submission" date="2018-07" db="EMBL/GenBank/DDBJ databases">
        <authorList>
            <person name="Quirk P.G."/>
            <person name="Krulwich T.A."/>
        </authorList>
    </citation>
    <scope>NUCLEOTIDE SEQUENCE</scope>
</reference>
<feature type="domain" description="Tudor" evidence="14">
    <location>
        <begin position="52"/>
        <end position="115"/>
    </location>
</feature>
<dbReference type="Gene3D" id="2.40.50.90">
    <property type="match status" value="1"/>
</dbReference>
<evidence type="ECO:0000256" key="12">
    <source>
        <dbReference type="ARBA" id="ARBA00047984"/>
    </source>
</evidence>
<dbReference type="GO" id="GO:0016787">
    <property type="term" value="F:hydrolase activity"/>
    <property type="evidence" value="ECO:0007669"/>
    <property type="project" value="UniProtKB-KW"/>
</dbReference>
<dbReference type="Pfam" id="PF00270">
    <property type="entry name" value="DEAD"/>
    <property type="match status" value="1"/>
</dbReference>
<dbReference type="GO" id="GO:0007283">
    <property type="term" value="P:spermatogenesis"/>
    <property type="evidence" value="ECO:0007669"/>
    <property type="project" value="UniProtKB-KW"/>
</dbReference>
<evidence type="ECO:0000313" key="16">
    <source>
        <dbReference type="EMBL" id="SSX10571.1"/>
    </source>
</evidence>
<proteinExistence type="predicted"/>
<dbReference type="VEuPathDB" id="VectorBase:CSON002232"/>
<dbReference type="PANTHER" id="PTHR22655">
    <property type="entry name" value="ATP-DEPENDENT RNA HELICASE TDRD12-RELATED"/>
    <property type="match status" value="1"/>
</dbReference>
<feature type="region of interest" description="Disordered" evidence="13">
    <location>
        <begin position="237"/>
        <end position="338"/>
    </location>
</feature>
<evidence type="ECO:0000256" key="1">
    <source>
        <dbReference type="ARBA" id="ARBA00012552"/>
    </source>
</evidence>
<keyword evidence="8" id="KW-0067">ATP-binding</keyword>
<dbReference type="GO" id="GO:0003676">
    <property type="term" value="F:nucleic acid binding"/>
    <property type="evidence" value="ECO:0007669"/>
    <property type="project" value="InterPro"/>
</dbReference>
<dbReference type="GO" id="GO:0005737">
    <property type="term" value="C:cytoplasm"/>
    <property type="evidence" value="ECO:0007669"/>
    <property type="project" value="UniProtKB-ARBA"/>
</dbReference>
<name>A0A336MK36_CULSO</name>
<evidence type="ECO:0000256" key="2">
    <source>
        <dbReference type="ARBA" id="ARBA00022473"/>
    </source>
</evidence>
<keyword evidence="5" id="KW-0221">Differentiation</keyword>
<evidence type="ECO:0000256" key="6">
    <source>
        <dbReference type="ARBA" id="ARBA00022801"/>
    </source>
</evidence>
<feature type="region of interest" description="Disordered" evidence="13">
    <location>
        <begin position="1761"/>
        <end position="1802"/>
    </location>
</feature>
<dbReference type="GO" id="GO:0003724">
    <property type="term" value="F:RNA helicase activity"/>
    <property type="evidence" value="ECO:0007669"/>
    <property type="project" value="UniProtKB-EC"/>
</dbReference>
<dbReference type="EMBL" id="UFQT01001374">
    <property type="protein sequence ID" value="SSX30255.1"/>
    <property type="molecule type" value="Genomic_DNA"/>
</dbReference>
<evidence type="ECO:0000259" key="15">
    <source>
        <dbReference type="PROSITE" id="PS51203"/>
    </source>
</evidence>
<dbReference type="InterPro" id="IPR007052">
    <property type="entry name" value="CS_dom"/>
</dbReference>
<keyword evidence="4" id="KW-0547">Nucleotide-binding</keyword>
<feature type="compositionally biased region" description="Basic and acidic residues" evidence="13">
    <location>
        <begin position="305"/>
        <end position="314"/>
    </location>
</feature>
<dbReference type="InterPro" id="IPR011545">
    <property type="entry name" value="DEAD/DEAH_box_helicase_dom"/>
</dbReference>
<comment type="catalytic activity">
    <reaction evidence="12">
        <text>ATP + H2O = ADP + phosphate + H(+)</text>
        <dbReference type="Rhea" id="RHEA:13065"/>
        <dbReference type="ChEBI" id="CHEBI:15377"/>
        <dbReference type="ChEBI" id="CHEBI:15378"/>
        <dbReference type="ChEBI" id="CHEBI:30616"/>
        <dbReference type="ChEBI" id="CHEBI:43474"/>
        <dbReference type="ChEBI" id="CHEBI:456216"/>
        <dbReference type="EC" id="3.6.4.13"/>
    </reaction>
</comment>
<dbReference type="EMBL" id="UFQS01001374">
    <property type="protein sequence ID" value="SSX10571.1"/>
    <property type="molecule type" value="Genomic_DNA"/>
</dbReference>
<feature type="compositionally biased region" description="Basic and acidic residues" evidence="13">
    <location>
        <begin position="412"/>
        <end position="439"/>
    </location>
</feature>
<feature type="region of interest" description="Disordered" evidence="13">
    <location>
        <begin position="354"/>
        <end position="375"/>
    </location>
</feature>
<evidence type="ECO:0000256" key="10">
    <source>
        <dbReference type="ARBA" id="ARBA00023158"/>
    </source>
</evidence>
<keyword evidence="9" id="KW-0744">Spermatogenesis</keyword>
<keyword evidence="2" id="KW-0217">Developmental protein</keyword>
<evidence type="ECO:0000256" key="3">
    <source>
        <dbReference type="ARBA" id="ARBA00022737"/>
    </source>
</evidence>
<gene>
    <name evidence="17" type="primary">CSON002232</name>
</gene>
<feature type="region of interest" description="Disordered" evidence="13">
    <location>
        <begin position="399"/>
        <end position="460"/>
    </location>
</feature>
<keyword evidence="11" id="KW-0469">Meiosis</keyword>